<organism evidence="1 2">
    <name type="scientific">Photorhabdus temperata subsp. temperata Meg1</name>
    <dbReference type="NCBI Taxonomy" id="1393735"/>
    <lineage>
        <taxon>Bacteria</taxon>
        <taxon>Pseudomonadati</taxon>
        <taxon>Pseudomonadota</taxon>
        <taxon>Gammaproteobacteria</taxon>
        <taxon>Enterobacterales</taxon>
        <taxon>Morganellaceae</taxon>
        <taxon>Photorhabdus</taxon>
    </lineage>
</organism>
<comment type="caution">
    <text evidence="1">The sequence shown here is derived from an EMBL/GenBank/DDBJ whole genome shotgun (WGS) entry which is preliminary data.</text>
</comment>
<sequence>MAPDYLYQQYYLDTSRTLNQLTDTWSKNKWFGGIDPTIIHSDNAVVQHDPVQKLPDDNLLRAKSRDYTNSDQGLTVVINHIGYKKFKVKAYRIQEGGELEQISPPEVTNQINVSIFNNKLTLVDKGATPSTVTLYSLEFSYH</sequence>
<accession>A0A081RZG3</accession>
<dbReference type="AlphaFoldDB" id="A0A081RZG3"/>
<reference evidence="1 2" key="1">
    <citation type="submission" date="2014-03" db="EMBL/GenBank/DDBJ databases">
        <title>Draft Genome of Photorhabdus temperata Meg1.</title>
        <authorList>
            <person name="Hurst S.G.IV."/>
            <person name="Morris K."/>
            <person name="Thomas K."/>
            <person name="Tisa L.S."/>
        </authorList>
    </citation>
    <scope>NUCLEOTIDE SEQUENCE [LARGE SCALE GENOMIC DNA]</scope>
    <source>
        <strain evidence="1 2">Meg1</strain>
    </source>
</reference>
<evidence type="ECO:0000313" key="2">
    <source>
        <dbReference type="Proteomes" id="UP000028002"/>
    </source>
</evidence>
<gene>
    <name evidence="1" type="ORF">MEG1DRAFT_01180</name>
</gene>
<protein>
    <submittedName>
        <fullName evidence="1">Uncharacterized protein</fullName>
    </submittedName>
</protein>
<name>A0A081RZG3_PHOTE</name>
<dbReference type="EMBL" id="JGVH01000018">
    <property type="protein sequence ID" value="KER04066.1"/>
    <property type="molecule type" value="Genomic_DNA"/>
</dbReference>
<proteinExistence type="predicted"/>
<evidence type="ECO:0000313" key="1">
    <source>
        <dbReference type="EMBL" id="KER04066.1"/>
    </source>
</evidence>
<dbReference type="PATRIC" id="fig|1393735.3.peg.1217"/>
<dbReference type="Proteomes" id="UP000028002">
    <property type="component" value="Unassembled WGS sequence"/>
</dbReference>